<comment type="caution">
    <text evidence="1">The sequence shown here is derived from an EMBL/GenBank/DDBJ whole genome shotgun (WGS) entry which is preliminary data.</text>
</comment>
<protein>
    <submittedName>
        <fullName evidence="1">Uncharacterized protein</fullName>
    </submittedName>
</protein>
<evidence type="ECO:0000313" key="2">
    <source>
        <dbReference type="Proteomes" id="UP000720508"/>
    </source>
</evidence>
<name>A0ABS6CTB0_9ACTN</name>
<dbReference type="RefSeq" id="WP_216346869.1">
    <property type="nucleotide sequence ID" value="NZ_JAHLEM010000716.1"/>
</dbReference>
<accession>A0ABS6CTB0</accession>
<keyword evidence="2" id="KW-1185">Reference proteome</keyword>
<dbReference type="EMBL" id="JAHLEM010000716">
    <property type="protein sequence ID" value="MBU3870197.1"/>
    <property type="molecule type" value="Genomic_DNA"/>
</dbReference>
<organism evidence="1 2">
    <name type="scientific">Streptomyces niphimycinicus</name>
    <dbReference type="NCBI Taxonomy" id="2842201"/>
    <lineage>
        <taxon>Bacteria</taxon>
        <taxon>Bacillati</taxon>
        <taxon>Actinomycetota</taxon>
        <taxon>Actinomycetes</taxon>
        <taxon>Kitasatosporales</taxon>
        <taxon>Streptomycetaceae</taxon>
        <taxon>Streptomyces</taxon>
    </lineage>
</organism>
<reference evidence="1 2" key="1">
    <citation type="submission" date="2021-06" db="EMBL/GenBank/DDBJ databases">
        <authorList>
            <person name="Pan X."/>
        </authorList>
    </citation>
    <scope>NUCLEOTIDE SEQUENCE [LARGE SCALE GENOMIC DNA]</scope>
    <source>
        <strain evidence="1 2">4503</strain>
    </source>
</reference>
<gene>
    <name evidence="1" type="ORF">KN815_40980</name>
</gene>
<sequence>MIFVQDLKMGLNLGFCRTFAVPEIARVLTATGRMTRHTRVRAKPTGELMYR</sequence>
<proteinExistence type="predicted"/>
<dbReference type="Proteomes" id="UP000720508">
    <property type="component" value="Unassembled WGS sequence"/>
</dbReference>
<evidence type="ECO:0000313" key="1">
    <source>
        <dbReference type="EMBL" id="MBU3870197.1"/>
    </source>
</evidence>